<dbReference type="InterPro" id="IPR046371">
    <property type="entry name" value="Bcl-2_BH1-3"/>
</dbReference>
<organism evidence="3 4">
    <name type="scientific">Paramuricea clavata</name>
    <name type="common">Red gorgonian</name>
    <name type="synonym">Violescent sea-whip</name>
    <dbReference type="NCBI Taxonomy" id="317549"/>
    <lineage>
        <taxon>Eukaryota</taxon>
        <taxon>Metazoa</taxon>
        <taxon>Cnidaria</taxon>
        <taxon>Anthozoa</taxon>
        <taxon>Octocorallia</taxon>
        <taxon>Malacalcyonacea</taxon>
        <taxon>Plexauridae</taxon>
        <taxon>Paramuricea</taxon>
    </lineage>
</organism>
<dbReference type="GO" id="GO:0042981">
    <property type="term" value="P:regulation of apoptotic process"/>
    <property type="evidence" value="ECO:0007669"/>
    <property type="project" value="InterPro"/>
</dbReference>
<comment type="similarity">
    <text evidence="1">Belongs to the Bcl-2 family.</text>
</comment>
<dbReference type="PANTHER" id="PTHR11256:SF41">
    <property type="entry name" value="BCL-2 HOMOLOGOUS ANTAGONIST_KILLER"/>
    <property type="match status" value="1"/>
</dbReference>
<dbReference type="Gene3D" id="1.10.437.10">
    <property type="entry name" value="Blc2-like"/>
    <property type="match status" value="1"/>
</dbReference>
<dbReference type="CDD" id="cd06845">
    <property type="entry name" value="Bcl-2_like"/>
    <property type="match status" value="1"/>
</dbReference>
<dbReference type="GO" id="GO:0008630">
    <property type="term" value="P:intrinsic apoptotic signaling pathway in response to DNA damage"/>
    <property type="evidence" value="ECO:0007669"/>
    <property type="project" value="TreeGrafter"/>
</dbReference>
<dbReference type="PANTHER" id="PTHR11256">
    <property type="entry name" value="BCL-2 RELATED"/>
    <property type="match status" value="1"/>
</dbReference>
<dbReference type="Pfam" id="PF00452">
    <property type="entry name" value="Bcl-2"/>
    <property type="match status" value="1"/>
</dbReference>
<comment type="caution">
    <text evidence="3">The sequence shown here is derived from an EMBL/GenBank/DDBJ whole genome shotgun (WGS) entry which is preliminary data.</text>
</comment>
<dbReference type="InterPro" id="IPR026298">
    <property type="entry name" value="Bcl-2_fam"/>
</dbReference>
<dbReference type="GO" id="GO:0097192">
    <property type="term" value="P:extrinsic apoptotic signaling pathway in absence of ligand"/>
    <property type="evidence" value="ECO:0007669"/>
    <property type="project" value="TreeGrafter"/>
</dbReference>
<dbReference type="InterPro" id="IPR002475">
    <property type="entry name" value="Bcl2-like"/>
</dbReference>
<protein>
    <submittedName>
        <fullName evidence="3">Bcl-2 homologous antagonist killer-like</fullName>
    </submittedName>
</protein>
<accession>A0A6S7HWP1</accession>
<evidence type="ECO:0000313" key="3">
    <source>
        <dbReference type="EMBL" id="CAB3998821.1"/>
    </source>
</evidence>
<evidence type="ECO:0000256" key="2">
    <source>
        <dbReference type="ARBA" id="ARBA00022703"/>
    </source>
</evidence>
<dbReference type="InterPro" id="IPR036834">
    <property type="entry name" value="Bcl-2-like_sf"/>
</dbReference>
<dbReference type="EMBL" id="CACRXK020003448">
    <property type="protein sequence ID" value="CAB3998821.1"/>
    <property type="molecule type" value="Genomic_DNA"/>
</dbReference>
<dbReference type="SUPFAM" id="SSF56854">
    <property type="entry name" value="Bcl-2 inhibitors of programmed cell death"/>
    <property type="match status" value="1"/>
</dbReference>
<proteinExistence type="inferred from homology"/>
<evidence type="ECO:0000256" key="1">
    <source>
        <dbReference type="ARBA" id="ARBA00009458"/>
    </source>
</evidence>
<keyword evidence="4" id="KW-1185">Reference proteome</keyword>
<reference evidence="3" key="1">
    <citation type="submission" date="2020-04" db="EMBL/GenBank/DDBJ databases">
        <authorList>
            <person name="Alioto T."/>
            <person name="Alioto T."/>
            <person name="Gomez Garrido J."/>
        </authorList>
    </citation>
    <scope>NUCLEOTIDE SEQUENCE</scope>
    <source>
        <strain evidence="3">A484AB</strain>
    </source>
</reference>
<dbReference type="GO" id="GO:0051400">
    <property type="term" value="F:BH domain binding"/>
    <property type="evidence" value="ECO:0007669"/>
    <property type="project" value="TreeGrafter"/>
</dbReference>
<dbReference type="GO" id="GO:0015288">
    <property type="term" value="F:porin activity"/>
    <property type="evidence" value="ECO:0007669"/>
    <property type="project" value="TreeGrafter"/>
</dbReference>
<dbReference type="OrthoDB" id="6020735at2759"/>
<dbReference type="GO" id="GO:0005741">
    <property type="term" value="C:mitochondrial outer membrane"/>
    <property type="evidence" value="ECO:0007669"/>
    <property type="project" value="TreeGrafter"/>
</dbReference>
<dbReference type="GO" id="GO:0001836">
    <property type="term" value="P:release of cytochrome c from mitochondria"/>
    <property type="evidence" value="ECO:0007669"/>
    <property type="project" value="TreeGrafter"/>
</dbReference>
<dbReference type="AlphaFoldDB" id="A0A6S7HWP1"/>
<gene>
    <name evidence="3" type="ORF">PACLA_8A033563</name>
</gene>
<keyword evidence="2" id="KW-0053">Apoptosis</keyword>
<dbReference type="Proteomes" id="UP001152795">
    <property type="component" value="Unassembled WGS sequence"/>
</dbReference>
<dbReference type="PRINTS" id="PR01862">
    <property type="entry name" value="BCL2FAMILY"/>
</dbReference>
<sequence>MASFAGEGENNSDENDSNSSISDPDSDTMLKTETASIVRQFVYDRFEEENEAIDSTSQDEIPVLETARPDALEELRSVREENEPDSTAVRVSRRLREIGDEIQNKYQDEFQDMINQLNLTSANAYKSFAEVARRLFKNGITWHRIVALLCFGYEITKHVLRNGLAGTYMRKIYQLIVDFIVNERIAAWIAQHGGWLGFLADFRLSEPSWSTVAAVLAVGVLCLLWTMRTAEK</sequence>
<dbReference type="SMART" id="SM00337">
    <property type="entry name" value="BCL"/>
    <property type="match status" value="1"/>
</dbReference>
<name>A0A6S7HWP1_PARCT</name>
<dbReference type="PROSITE" id="PS50062">
    <property type="entry name" value="BCL2_FAMILY"/>
    <property type="match status" value="1"/>
</dbReference>
<evidence type="ECO:0000313" key="4">
    <source>
        <dbReference type="Proteomes" id="UP001152795"/>
    </source>
</evidence>